<gene>
    <name evidence="1" type="ORF">FLAPXU55_02807</name>
</gene>
<keyword evidence="2" id="KW-1185">Reference proteome</keyword>
<protein>
    <submittedName>
        <fullName evidence="1">Pentapeptide repeat-containing protein</fullName>
    </submittedName>
</protein>
<evidence type="ECO:0000313" key="2">
    <source>
        <dbReference type="Proteomes" id="UP000533639"/>
    </source>
</evidence>
<dbReference type="Proteomes" id="UP000533639">
    <property type="component" value="Unassembled WGS sequence"/>
</dbReference>
<proteinExistence type="predicted"/>
<organism evidence="1 2">
    <name type="scientific">Flavobacterium panici</name>
    <dbReference type="NCBI Taxonomy" id="2654843"/>
    <lineage>
        <taxon>Bacteria</taxon>
        <taxon>Pseudomonadati</taxon>
        <taxon>Bacteroidota</taxon>
        <taxon>Flavobacteriia</taxon>
        <taxon>Flavobacteriales</taxon>
        <taxon>Flavobacteriaceae</taxon>
        <taxon>Flavobacterium</taxon>
    </lineage>
</organism>
<dbReference type="SUPFAM" id="SSF141571">
    <property type="entry name" value="Pentapeptide repeat-like"/>
    <property type="match status" value="1"/>
</dbReference>
<reference evidence="1 2" key="1">
    <citation type="submission" date="2020-06" db="EMBL/GenBank/DDBJ databases">
        <authorList>
            <person name="Criscuolo A."/>
        </authorList>
    </citation>
    <scope>NUCLEOTIDE SEQUENCE [LARGE SCALE GENOMIC DNA]</scope>
    <source>
        <strain evidence="1">PXU-55</strain>
    </source>
</reference>
<dbReference type="RefSeq" id="WP_180858470.1">
    <property type="nucleotide sequence ID" value="NZ_CAIJDE010000045.1"/>
</dbReference>
<dbReference type="AlphaFoldDB" id="A0A9N8J411"/>
<dbReference type="Gene3D" id="2.160.20.80">
    <property type="entry name" value="E3 ubiquitin-protein ligase SopA"/>
    <property type="match status" value="1"/>
</dbReference>
<dbReference type="EMBL" id="CAIJDE010000045">
    <property type="protein sequence ID" value="CAC9975104.1"/>
    <property type="molecule type" value="Genomic_DNA"/>
</dbReference>
<dbReference type="InterPro" id="IPR052949">
    <property type="entry name" value="PA_immunity-related"/>
</dbReference>
<evidence type="ECO:0000313" key="1">
    <source>
        <dbReference type="EMBL" id="CAC9975104.1"/>
    </source>
</evidence>
<dbReference type="InterPro" id="IPR001646">
    <property type="entry name" value="5peptide_repeat"/>
</dbReference>
<dbReference type="PANTHER" id="PTHR42999">
    <property type="entry name" value="ANTIBIOTIC RESISTANCE PROTEIN MCBG"/>
    <property type="match status" value="1"/>
</dbReference>
<sequence length="192" mass="22212">MKKESEYFLDKEYNTIIYAKDDLNFKDFECCVFNNCNFSACTFLAVTFIDCIFNDCTFTEAKINYVAFRTVTFNGCEIKEVNFAMCDKLIFEVRFNDCILDFSKFYTLKIKGTPFTNCSLIAVDFMAADLTGVLFDNCDLYRSEFDKAIANKTDFKTSYNYTIDPSKTKLKKAVFALKELKGLLFKHDVIVT</sequence>
<dbReference type="Pfam" id="PF13599">
    <property type="entry name" value="Pentapeptide_4"/>
    <property type="match status" value="1"/>
</dbReference>
<dbReference type="PANTHER" id="PTHR42999:SF1">
    <property type="entry name" value="PENTAPEPTIDE REPEAT-CONTAINING PROTEIN"/>
    <property type="match status" value="1"/>
</dbReference>
<name>A0A9N8J411_9FLAO</name>
<accession>A0A9N8J411</accession>
<comment type="caution">
    <text evidence="1">The sequence shown here is derived from an EMBL/GenBank/DDBJ whole genome shotgun (WGS) entry which is preliminary data.</text>
</comment>